<reference evidence="2 3" key="1">
    <citation type="journal article" date="2016" name="Sci. Rep.">
        <title>The Dendrobium catenatum Lindl. genome sequence provides insights into polysaccharide synthase, floral development and adaptive evolution.</title>
        <authorList>
            <person name="Zhang G.Q."/>
            <person name="Xu Q."/>
            <person name="Bian C."/>
            <person name="Tsai W.C."/>
            <person name="Yeh C.M."/>
            <person name="Liu K.W."/>
            <person name="Yoshida K."/>
            <person name="Zhang L.S."/>
            <person name="Chang S.B."/>
            <person name="Chen F."/>
            <person name="Shi Y."/>
            <person name="Su Y.Y."/>
            <person name="Zhang Y.Q."/>
            <person name="Chen L.J."/>
            <person name="Yin Y."/>
            <person name="Lin M."/>
            <person name="Huang H."/>
            <person name="Deng H."/>
            <person name="Wang Z.W."/>
            <person name="Zhu S.L."/>
            <person name="Zhao X."/>
            <person name="Deng C."/>
            <person name="Niu S.C."/>
            <person name="Huang J."/>
            <person name="Wang M."/>
            <person name="Liu G.H."/>
            <person name="Yang H.J."/>
            <person name="Xiao X.J."/>
            <person name="Hsiao Y.Y."/>
            <person name="Wu W.L."/>
            <person name="Chen Y.Y."/>
            <person name="Mitsuda N."/>
            <person name="Ohme-Takagi M."/>
            <person name="Luo Y.B."/>
            <person name="Van de Peer Y."/>
            <person name="Liu Z.J."/>
        </authorList>
    </citation>
    <scope>NUCLEOTIDE SEQUENCE [LARGE SCALE GENOMIC DNA]</scope>
    <source>
        <tissue evidence="2">The whole plant</tissue>
    </source>
</reference>
<feature type="compositionally biased region" description="Polar residues" evidence="1">
    <location>
        <begin position="128"/>
        <end position="137"/>
    </location>
</feature>
<evidence type="ECO:0000313" key="2">
    <source>
        <dbReference type="EMBL" id="PKU81667.1"/>
    </source>
</evidence>
<sequence>MVDPELDYGIACDEEENVNILQSTFFDFNPKIDNSIEEYVDRIIFTLSEAVEEQLANVQWQIFSGPRQGFERYLAAEALRVNDNDTQKALDLLTDPEKNCALQQKIDSKKRSRQQRQAAVARAPIQTVDPSDNSASITVARDPIQTGDSGDNSATASSMLDFESGSHELDSQDSAGSPNEDRDEEMEDVLAKGLTGDAYADYDLDVSKEGEAIAEYLALLESATGMKTVSSNDAYEEGEIFPNSCDVSTAMESMDSDVNIVTCLHLNTRLYLGDGEAQGAEEEEAPAPVPEPIPLRQHSQLDQLVEHFDQWDTRFENYVATQDQQHTEDIIRMQHRHDQDMVWFESQFAMLTSYFQPPPPQPPPPCDDQDSPFF</sequence>
<dbReference type="InterPro" id="IPR039749">
    <property type="entry name" value="NUB1"/>
</dbReference>
<proteinExistence type="predicted"/>
<gene>
    <name evidence="2" type="ORF">MA16_Dca019665</name>
</gene>
<feature type="compositionally biased region" description="Pro residues" evidence="1">
    <location>
        <begin position="356"/>
        <end position="366"/>
    </location>
</feature>
<accession>A0A2I0X1A8</accession>
<feature type="region of interest" description="Disordered" evidence="1">
    <location>
        <begin position="353"/>
        <end position="374"/>
    </location>
</feature>
<evidence type="ECO:0000256" key="1">
    <source>
        <dbReference type="SAM" id="MobiDB-lite"/>
    </source>
</evidence>
<name>A0A2I0X1A8_9ASPA</name>
<dbReference type="STRING" id="906689.A0A2I0X1A8"/>
<keyword evidence="3" id="KW-1185">Reference proteome</keyword>
<dbReference type="AlphaFoldDB" id="A0A2I0X1A8"/>
<reference evidence="2 3" key="2">
    <citation type="journal article" date="2017" name="Nature">
        <title>The Apostasia genome and the evolution of orchids.</title>
        <authorList>
            <person name="Zhang G.Q."/>
            <person name="Liu K.W."/>
            <person name="Li Z."/>
            <person name="Lohaus R."/>
            <person name="Hsiao Y.Y."/>
            <person name="Niu S.C."/>
            <person name="Wang J.Y."/>
            <person name="Lin Y.C."/>
            <person name="Xu Q."/>
            <person name="Chen L.J."/>
            <person name="Yoshida K."/>
            <person name="Fujiwara S."/>
            <person name="Wang Z.W."/>
            <person name="Zhang Y.Q."/>
            <person name="Mitsuda N."/>
            <person name="Wang M."/>
            <person name="Liu G.H."/>
            <person name="Pecoraro L."/>
            <person name="Huang H.X."/>
            <person name="Xiao X.J."/>
            <person name="Lin M."/>
            <person name="Wu X.Y."/>
            <person name="Wu W.L."/>
            <person name="Chen Y.Y."/>
            <person name="Chang S.B."/>
            <person name="Sakamoto S."/>
            <person name="Ohme-Takagi M."/>
            <person name="Yagi M."/>
            <person name="Zeng S.J."/>
            <person name="Shen C.Y."/>
            <person name="Yeh C.M."/>
            <person name="Luo Y.B."/>
            <person name="Tsai W.C."/>
            <person name="Van de Peer Y."/>
            <person name="Liu Z.J."/>
        </authorList>
    </citation>
    <scope>NUCLEOTIDE SEQUENCE [LARGE SCALE GENOMIC DNA]</scope>
    <source>
        <tissue evidence="2">The whole plant</tissue>
    </source>
</reference>
<feature type="compositionally biased region" description="Polar residues" evidence="1">
    <location>
        <begin position="146"/>
        <end position="158"/>
    </location>
</feature>
<dbReference type="PANTHER" id="PTHR12948:SF3">
    <property type="entry name" value="NEDD8 ULTIMATE BUSTER 1"/>
    <property type="match status" value="1"/>
</dbReference>
<dbReference type="GO" id="GO:2000058">
    <property type="term" value="P:regulation of ubiquitin-dependent protein catabolic process"/>
    <property type="evidence" value="ECO:0007669"/>
    <property type="project" value="TreeGrafter"/>
</dbReference>
<organism evidence="2 3">
    <name type="scientific">Dendrobium catenatum</name>
    <dbReference type="NCBI Taxonomy" id="906689"/>
    <lineage>
        <taxon>Eukaryota</taxon>
        <taxon>Viridiplantae</taxon>
        <taxon>Streptophyta</taxon>
        <taxon>Embryophyta</taxon>
        <taxon>Tracheophyta</taxon>
        <taxon>Spermatophyta</taxon>
        <taxon>Magnoliopsida</taxon>
        <taxon>Liliopsida</taxon>
        <taxon>Asparagales</taxon>
        <taxon>Orchidaceae</taxon>
        <taxon>Epidendroideae</taxon>
        <taxon>Malaxideae</taxon>
        <taxon>Dendrobiinae</taxon>
        <taxon>Dendrobium</taxon>
    </lineage>
</organism>
<feature type="compositionally biased region" description="Low complexity" evidence="1">
    <location>
        <begin position="115"/>
        <end position="126"/>
    </location>
</feature>
<evidence type="ECO:0000313" key="3">
    <source>
        <dbReference type="Proteomes" id="UP000233837"/>
    </source>
</evidence>
<feature type="region of interest" description="Disordered" evidence="1">
    <location>
        <begin position="103"/>
        <end position="186"/>
    </location>
</feature>
<protein>
    <submittedName>
        <fullName evidence="2">Uncharacterized protein</fullName>
    </submittedName>
</protein>
<dbReference type="Proteomes" id="UP000233837">
    <property type="component" value="Unassembled WGS sequence"/>
</dbReference>
<dbReference type="PANTHER" id="PTHR12948">
    <property type="entry name" value="NEDD8 ULTIMATE BUSTER-1 BS4 PROTEIN"/>
    <property type="match status" value="1"/>
</dbReference>
<dbReference type="EMBL" id="KZ502231">
    <property type="protein sequence ID" value="PKU81667.1"/>
    <property type="molecule type" value="Genomic_DNA"/>
</dbReference>